<proteinExistence type="predicted"/>
<accession>A0A6N8JFU3</accession>
<dbReference type="InterPro" id="IPR000595">
    <property type="entry name" value="cNMP-bd_dom"/>
</dbReference>
<dbReference type="Pfam" id="PF00027">
    <property type="entry name" value="cNMP_binding"/>
    <property type="match status" value="1"/>
</dbReference>
<reference evidence="2 3" key="1">
    <citation type="submission" date="2019-12" db="EMBL/GenBank/DDBJ databases">
        <title>The draft genomic sequence of strain Chitinophaga oryziterrae JCM 16595.</title>
        <authorList>
            <person name="Zhang X."/>
        </authorList>
    </citation>
    <scope>NUCLEOTIDE SEQUENCE [LARGE SCALE GENOMIC DNA]</scope>
    <source>
        <strain evidence="2 3">JCM 16595</strain>
    </source>
</reference>
<feature type="domain" description="Cyclic nucleotide-binding" evidence="1">
    <location>
        <begin position="17"/>
        <end position="102"/>
    </location>
</feature>
<evidence type="ECO:0000313" key="2">
    <source>
        <dbReference type="EMBL" id="MVT43371.1"/>
    </source>
</evidence>
<protein>
    <submittedName>
        <fullName evidence="2">Cyclic nucleotide-binding domain-containing protein</fullName>
    </submittedName>
</protein>
<name>A0A6N8JFU3_9BACT</name>
<sequence>MDQADEGFVTTLFRPLSCEKNTMLEKEGKVPEFLYFINSGFVRVFYWEDGKQITTHINCPPGFITSFNSFISAKPAPDNVECVTDCELLKITKEDLEWLYQRSTQWALFGKIIYEKSLAYNETRTKEMIGLSAEQRYLKLLENQPEIIRQVPLQYISSYLGIEPQSLSRIRKKISS</sequence>
<evidence type="ECO:0000313" key="3">
    <source>
        <dbReference type="Proteomes" id="UP000468388"/>
    </source>
</evidence>
<keyword evidence="3" id="KW-1185">Reference proteome</keyword>
<gene>
    <name evidence="2" type="ORF">GO495_22425</name>
</gene>
<dbReference type="AlphaFoldDB" id="A0A6N8JFU3"/>
<dbReference type="InterPro" id="IPR014710">
    <property type="entry name" value="RmlC-like_jellyroll"/>
</dbReference>
<dbReference type="CDD" id="cd00038">
    <property type="entry name" value="CAP_ED"/>
    <property type="match status" value="1"/>
</dbReference>
<comment type="caution">
    <text evidence="2">The sequence shown here is derived from an EMBL/GenBank/DDBJ whole genome shotgun (WGS) entry which is preliminary data.</text>
</comment>
<dbReference type="SUPFAM" id="SSF51206">
    <property type="entry name" value="cAMP-binding domain-like"/>
    <property type="match status" value="1"/>
</dbReference>
<evidence type="ECO:0000259" key="1">
    <source>
        <dbReference type="Pfam" id="PF00027"/>
    </source>
</evidence>
<dbReference type="EMBL" id="WRXO01000007">
    <property type="protein sequence ID" value="MVT43371.1"/>
    <property type="molecule type" value="Genomic_DNA"/>
</dbReference>
<dbReference type="Proteomes" id="UP000468388">
    <property type="component" value="Unassembled WGS sequence"/>
</dbReference>
<dbReference type="InterPro" id="IPR018490">
    <property type="entry name" value="cNMP-bd_dom_sf"/>
</dbReference>
<organism evidence="2 3">
    <name type="scientific">Chitinophaga oryziterrae</name>
    <dbReference type="NCBI Taxonomy" id="1031224"/>
    <lineage>
        <taxon>Bacteria</taxon>
        <taxon>Pseudomonadati</taxon>
        <taxon>Bacteroidota</taxon>
        <taxon>Chitinophagia</taxon>
        <taxon>Chitinophagales</taxon>
        <taxon>Chitinophagaceae</taxon>
        <taxon>Chitinophaga</taxon>
    </lineage>
</organism>
<dbReference type="OrthoDB" id="758145at2"/>
<dbReference type="Gene3D" id="2.60.120.10">
    <property type="entry name" value="Jelly Rolls"/>
    <property type="match status" value="1"/>
</dbReference>